<dbReference type="Gene3D" id="3.40.1620.10">
    <property type="entry name" value="YefM-like domain"/>
    <property type="match status" value="1"/>
</dbReference>
<comment type="caution">
    <text evidence="4">The sequence shown here is derived from an EMBL/GenBank/DDBJ whole genome shotgun (WGS) entry which is preliminary data.</text>
</comment>
<evidence type="ECO:0000256" key="2">
    <source>
        <dbReference type="RuleBase" id="RU362080"/>
    </source>
</evidence>
<dbReference type="InterPro" id="IPR036165">
    <property type="entry name" value="YefM-like_sf"/>
</dbReference>
<evidence type="ECO:0000313" key="5">
    <source>
        <dbReference type="Proteomes" id="UP001385892"/>
    </source>
</evidence>
<evidence type="ECO:0000256" key="1">
    <source>
        <dbReference type="ARBA" id="ARBA00009981"/>
    </source>
</evidence>
<dbReference type="Proteomes" id="UP001385892">
    <property type="component" value="Unassembled WGS sequence"/>
</dbReference>
<dbReference type="RefSeq" id="WP_340343177.1">
    <property type="nucleotide sequence ID" value="NZ_JBBKZT010000006.1"/>
</dbReference>
<protein>
    <recommendedName>
        <fullName evidence="2">Antitoxin</fullName>
    </recommendedName>
</protein>
<comment type="function">
    <text evidence="2">Antitoxin component of a type II toxin-antitoxin (TA) system.</text>
</comment>
<dbReference type="InterPro" id="IPR006442">
    <property type="entry name" value="Antitoxin_Phd/YefM"/>
</dbReference>
<evidence type="ECO:0000313" key="4">
    <source>
        <dbReference type="EMBL" id="MEJ8848052.1"/>
    </source>
</evidence>
<accession>A0ABU8WKI8</accession>
<proteinExistence type="inferred from homology"/>
<dbReference type="NCBIfam" id="TIGR01552">
    <property type="entry name" value="phd_fam"/>
    <property type="match status" value="1"/>
</dbReference>
<comment type="similarity">
    <text evidence="1 2">Belongs to the phD/YefM antitoxin family.</text>
</comment>
<organism evidence="4 5">
    <name type="scientific">Variovorax rhizosphaerae</name>
    <dbReference type="NCBI Taxonomy" id="1836200"/>
    <lineage>
        <taxon>Bacteria</taxon>
        <taxon>Pseudomonadati</taxon>
        <taxon>Pseudomonadota</taxon>
        <taxon>Betaproteobacteria</taxon>
        <taxon>Burkholderiales</taxon>
        <taxon>Comamonadaceae</taxon>
        <taxon>Variovorax</taxon>
    </lineage>
</organism>
<dbReference type="SUPFAM" id="SSF143120">
    <property type="entry name" value="YefM-like"/>
    <property type="match status" value="1"/>
</dbReference>
<dbReference type="InterPro" id="IPR051416">
    <property type="entry name" value="phD-YefM_TA_antitoxins"/>
</dbReference>
<dbReference type="PANTHER" id="PTHR35377">
    <property type="entry name" value="ANTITOXIN VAPB49-RELATED-RELATED"/>
    <property type="match status" value="1"/>
</dbReference>
<evidence type="ECO:0000256" key="3">
    <source>
        <dbReference type="SAM" id="MobiDB-lite"/>
    </source>
</evidence>
<feature type="region of interest" description="Disordered" evidence="3">
    <location>
        <begin position="70"/>
        <end position="90"/>
    </location>
</feature>
<dbReference type="Pfam" id="PF02604">
    <property type="entry name" value="PhdYeFM_antitox"/>
    <property type="match status" value="1"/>
</dbReference>
<sequence length="90" mass="10150">MQSIAIHQAKNQLSALIHAVEQGEEVVLTRHGRPIARIVREPGEEQSPDALEALGQQALDELNAFRALVKPDPDYQPGDWKKLRDEGRRF</sequence>
<dbReference type="EMBL" id="JBBKZT010000006">
    <property type="protein sequence ID" value="MEJ8848052.1"/>
    <property type="molecule type" value="Genomic_DNA"/>
</dbReference>
<dbReference type="PANTHER" id="PTHR35377:SF8">
    <property type="entry name" value="ANTITOXIN VAPB22"/>
    <property type="match status" value="1"/>
</dbReference>
<name>A0ABU8WKI8_9BURK</name>
<gene>
    <name evidence="4" type="ORF">WKW82_15440</name>
</gene>
<reference evidence="4 5" key="1">
    <citation type="submission" date="2024-03" db="EMBL/GenBank/DDBJ databases">
        <title>Novel species of the genus Variovorax.</title>
        <authorList>
            <person name="Liu Q."/>
            <person name="Xin Y.-H."/>
        </authorList>
    </citation>
    <scope>NUCLEOTIDE SEQUENCE [LARGE SCALE GENOMIC DNA]</scope>
    <source>
        <strain evidence="4 5">KACC 18900</strain>
    </source>
</reference>
<keyword evidence="5" id="KW-1185">Reference proteome</keyword>